<keyword evidence="2" id="KW-1185">Reference proteome</keyword>
<dbReference type="Proteomes" id="UP001497535">
    <property type="component" value="Unassembled WGS sequence"/>
</dbReference>
<organism evidence="1 2">
    <name type="scientific">Meloidogyne enterolobii</name>
    <name type="common">Root-knot nematode worm</name>
    <name type="synonym">Meloidogyne mayaguensis</name>
    <dbReference type="NCBI Taxonomy" id="390850"/>
    <lineage>
        <taxon>Eukaryota</taxon>
        <taxon>Metazoa</taxon>
        <taxon>Ecdysozoa</taxon>
        <taxon>Nematoda</taxon>
        <taxon>Chromadorea</taxon>
        <taxon>Rhabditida</taxon>
        <taxon>Tylenchina</taxon>
        <taxon>Tylenchomorpha</taxon>
        <taxon>Tylenchoidea</taxon>
        <taxon>Meloidogynidae</taxon>
        <taxon>Meloidogyninae</taxon>
        <taxon>Meloidogyne</taxon>
    </lineage>
</organism>
<reference evidence="1" key="1">
    <citation type="submission" date="2023-11" db="EMBL/GenBank/DDBJ databases">
        <authorList>
            <person name="Poullet M."/>
        </authorList>
    </citation>
    <scope>NUCLEOTIDE SEQUENCE</scope>
    <source>
        <strain evidence="1">E1834</strain>
    </source>
</reference>
<name>A0ACB1AJE3_MELEN</name>
<evidence type="ECO:0000313" key="1">
    <source>
        <dbReference type="EMBL" id="CAK5090188.1"/>
    </source>
</evidence>
<evidence type="ECO:0000313" key="2">
    <source>
        <dbReference type="Proteomes" id="UP001497535"/>
    </source>
</evidence>
<gene>
    <name evidence="1" type="ORF">MENTE1834_LOCUS37959</name>
</gene>
<dbReference type="EMBL" id="CAVMJV010000081">
    <property type="protein sequence ID" value="CAK5090188.1"/>
    <property type="molecule type" value="Genomic_DNA"/>
</dbReference>
<proteinExistence type="predicted"/>
<comment type="caution">
    <text evidence="1">The sequence shown here is derived from an EMBL/GenBank/DDBJ whole genome shotgun (WGS) entry which is preliminary data.</text>
</comment>
<accession>A0ACB1AJE3</accession>
<protein>
    <submittedName>
        <fullName evidence="1">Uncharacterized protein</fullName>
    </submittedName>
</protein>
<sequence length="777" mass="90542">MSKNKSSFLFRIYFEINFKNFQDNEFEEWRFNQLVNIAEIDNNTGMPRGSTQSNDVLMYDEWIHLQNEWIYVQGEWIQNNLNVEVFDTAVSSLINKVAAFTSNNSNLNSCDHITAEKDLKEYDEEQEKIRTTLRINRDKPKKEKKKILSKGKKLLANFCQCFTPSSTSPPHSSRHETSTHHKPSTSHRETSPPNTKNQCEVLIELIIHCKVFIRDLHSESGEGSLIDIFSFMEKHEELDNLIQILNLSKIQSKELDKAINERIYQEHLENKMRKGYKNAIVQGAGPVGLYATYKLFIEGVNVTLVNDRSEAYIRNRVVFFDRKWMSQLRFFLGTEFNILFDKEGNSLGSLLDEDIGFVNIKNMENVLKERLKKLSNYIIKKEGKQGNLFLNLLYETAVLDINTQYGKPLAVLGTPAKQFNPSAQTFLQSVANKHYNGDYQQAHDSLLQSYLEQIKQHFGDENPYFAYTRYKGDNAVEYIKAETLAQLQVEGKAFGIKNLGEELREIGGIPIQTSFGRNDVGIPFDLFFCAGGANDQIRNQFLDFRRLSNHFILLKSCIISIFSEPAQQLTESKNYGVVIFNKKDRSIKVFEDSAAFYRDPMADMRKHLIKQNINELIWQADFLSDELKSMYANLTKMILKDDYIVVRLFESNPTLHIASITPRALVKFIDAFNKERRSRANELHQDENNLFLQLISMGDLERWHELIEMKDKNEQILKQYDDFHEELQKKWARALFSYMGKLLIIIPRKLQVGSARRNYLFLSYSYPNLIYIFYRKI</sequence>